<reference evidence="3" key="1">
    <citation type="submission" date="2016-11" db="EMBL/GenBank/DDBJ databases">
        <authorList>
            <person name="Varghese N."/>
            <person name="Submissions S."/>
        </authorList>
    </citation>
    <scope>NUCLEOTIDE SEQUENCE [LARGE SCALE GENOMIC DNA]</scope>
    <source>
        <strain evidence="3">DSM 13643</strain>
    </source>
</reference>
<organism evidence="2 3">
    <name type="scientific">Caloranaerobacter azorensis DSM 13643</name>
    <dbReference type="NCBI Taxonomy" id="1121264"/>
    <lineage>
        <taxon>Bacteria</taxon>
        <taxon>Bacillati</taxon>
        <taxon>Bacillota</taxon>
        <taxon>Tissierellia</taxon>
        <taxon>Tissierellales</taxon>
        <taxon>Thermohalobacteraceae</taxon>
        <taxon>Caloranaerobacter</taxon>
    </lineage>
</organism>
<protein>
    <submittedName>
        <fullName evidence="2">Uncharacterized protein</fullName>
    </submittedName>
</protein>
<dbReference type="OrthoDB" id="2310602at2"/>
<feature type="transmembrane region" description="Helical" evidence="1">
    <location>
        <begin position="12"/>
        <end position="34"/>
    </location>
</feature>
<keyword evidence="1" id="KW-1133">Transmembrane helix</keyword>
<evidence type="ECO:0000313" key="2">
    <source>
        <dbReference type="EMBL" id="SHH55063.1"/>
    </source>
</evidence>
<keyword evidence="1" id="KW-0472">Membrane</keyword>
<dbReference type="EMBL" id="FQXO01000025">
    <property type="protein sequence ID" value="SHH55063.1"/>
    <property type="molecule type" value="Genomic_DNA"/>
</dbReference>
<keyword evidence="1" id="KW-0812">Transmembrane</keyword>
<dbReference type="RefSeq" id="WP_073196190.1">
    <property type="nucleotide sequence ID" value="NZ_FQXO01000025.1"/>
</dbReference>
<proteinExistence type="predicted"/>
<gene>
    <name evidence="2" type="ORF">SAMN02745135_01174</name>
</gene>
<accession>A0A1M5TXF1</accession>
<sequence>MKNDKQINRKPRGCLYIIIVFFAISVLVSILISMGDNSSRQAINDEDIIIDVSKFSKITPEQLIEIMGEPESKEEWNFKSRNGNVYPTTTYTYKNGDYEFLVIDNKVVEFNIYSSENNVMKYTDETSIFSMFGITPADTILKVKGTGTALRYESVTDKIEDFWIPVLNQEDRTIDIVKVIYDRTYFGAPPRMAMTISEQTDLQIRCQNVIKSILKAPSTAKFPNITKWYFGKDREKIVVQSYVDAQNSFGAVVRSNFQITFTASGDTIISLIFDGVEYINK</sequence>
<dbReference type="Proteomes" id="UP000183967">
    <property type="component" value="Unassembled WGS sequence"/>
</dbReference>
<dbReference type="AlphaFoldDB" id="A0A1M5TXF1"/>
<evidence type="ECO:0000256" key="1">
    <source>
        <dbReference type="SAM" id="Phobius"/>
    </source>
</evidence>
<keyword evidence="3" id="KW-1185">Reference proteome</keyword>
<evidence type="ECO:0000313" key="3">
    <source>
        <dbReference type="Proteomes" id="UP000183967"/>
    </source>
</evidence>
<name>A0A1M5TXF1_9FIRM</name>